<evidence type="ECO:0000259" key="1">
    <source>
        <dbReference type="PROSITE" id="PS51736"/>
    </source>
</evidence>
<feature type="domain" description="Recombinase" evidence="2">
    <location>
        <begin position="166"/>
        <end position="259"/>
    </location>
</feature>
<dbReference type="GO" id="GO:0000150">
    <property type="term" value="F:DNA strand exchange activity"/>
    <property type="evidence" value="ECO:0007669"/>
    <property type="project" value="InterPro"/>
</dbReference>
<dbReference type="EMBL" id="BONJ01000020">
    <property type="protein sequence ID" value="GIG15499.1"/>
    <property type="molecule type" value="Genomic_DNA"/>
</dbReference>
<dbReference type="CDD" id="cd00338">
    <property type="entry name" value="Ser_Recombinase"/>
    <property type="match status" value="1"/>
</dbReference>
<dbReference type="InterPro" id="IPR011109">
    <property type="entry name" value="DNA_bind_recombinase_dom"/>
</dbReference>
<dbReference type="Gene3D" id="3.90.1750.20">
    <property type="entry name" value="Putative Large Serine Recombinase, Chain B, Domain 2"/>
    <property type="match status" value="1"/>
</dbReference>
<dbReference type="InterPro" id="IPR038109">
    <property type="entry name" value="DNA_bind_recomb_sf"/>
</dbReference>
<dbReference type="InterPro" id="IPR036162">
    <property type="entry name" value="Resolvase-like_N_sf"/>
</dbReference>
<accession>A0A8J3PGA1</accession>
<dbReference type="Proteomes" id="UP000660339">
    <property type="component" value="Unassembled WGS sequence"/>
</dbReference>
<evidence type="ECO:0000259" key="2">
    <source>
        <dbReference type="PROSITE" id="PS51737"/>
    </source>
</evidence>
<evidence type="ECO:0000313" key="3">
    <source>
        <dbReference type="EMBL" id="GIG15499.1"/>
    </source>
</evidence>
<dbReference type="GO" id="GO:0003677">
    <property type="term" value="F:DNA binding"/>
    <property type="evidence" value="ECO:0007669"/>
    <property type="project" value="InterPro"/>
</dbReference>
<organism evidence="3 4">
    <name type="scientific">Catellatospora methionotrophica</name>
    <dbReference type="NCBI Taxonomy" id="121620"/>
    <lineage>
        <taxon>Bacteria</taxon>
        <taxon>Bacillati</taxon>
        <taxon>Actinomycetota</taxon>
        <taxon>Actinomycetes</taxon>
        <taxon>Micromonosporales</taxon>
        <taxon>Micromonosporaceae</taxon>
        <taxon>Catellatospora</taxon>
    </lineage>
</organism>
<dbReference type="SUPFAM" id="SSF53041">
    <property type="entry name" value="Resolvase-like"/>
    <property type="match status" value="1"/>
</dbReference>
<dbReference type="Pfam" id="PF00239">
    <property type="entry name" value="Resolvase"/>
    <property type="match status" value="1"/>
</dbReference>
<sequence length="264" mass="28788">MTKKLWLVAYGRVSTANQLDGYGPDVQTKDMKDWAKKNSVQLVTVFFDGGVSGAVNADERPELSKALQMVADGTADGILAPNMDRLARELTVQEAALQVVWAHGGRVFTTDQGEILPDDDSDPMRTAMRQMAGVFAQLERGLIIKRLKGGRLAKMAAGGYAGGAPAYGQQAVDKALKADPVEAAVLARIQQMRDDGMSYRDIADALNADEVPTKRGKQWQPNTVVRMLNPEVRRADAERAADRYSRIKADKRLQKAGRMIGKAS</sequence>
<dbReference type="RefSeq" id="WP_166379903.1">
    <property type="nucleotide sequence ID" value="NZ_BAAATT010000005.1"/>
</dbReference>
<proteinExistence type="predicted"/>
<name>A0A8J3PGA1_9ACTN</name>
<keyword evidence="4" id="KW-1185">Reference proteome</keyword>
<dbReference type="PROSITE" id="PS51736">
    <property type="entry name" value="RECOMBINASES_3"/>
    <property type="match status" value="1"/>
</dbReference>
<gene>
    <name evidence="3" type="ORF">Cme02nite_38310</name>
</gene>
<reference evidence="3" key="1">
    <citation type="submission" date="2021-01" db="EMBL/GenBank/DDBJ databases">
        <title>Whole genome shotgun sequence of Catellatospora methionotrophica NBRC 14553.</title>
        <authorList>
            <person name="Komaki H."/>
            <person name="Tamura T."/>
        </authorList>
    </citation>
    <scope>NUCLEOTIDE SEQUENCE</scope>
    <source>
        <strain evidence="3">NBRC 14553</strain>
    </source>
</reference>
<dbReference type="PANTHER" id="PTHR30461">
    <property type="entry name" value="DNA-INVERTASE FROM LAMBDOID PROPHAGE"/>
    <property type="match status" value="1"/>
</dbReference>
<feature type="domain" description="Resolvase/invertase-type recombinase catalytic" evidence="1">
    <location>
        <begin position="6"/>
        <end position="158"/>
    </location>
</feature>
<dbReference type="InterPro" id="IPR006119">
    <property type="entry name" value="Resolv_N"/>
</dbReference>
<evidence type="ECO:0000313" key="4">
    <source>
        <dbReference type="Proteomes" id="UP000660339"/>
    </source>
</evidence>
<dbReference type="PANTHER" id="PTHR30461:SF23">
    <property type="entry name" value="DNA RECOMBINASE-RELATED"/>
    <property type="match status" value="1"/>
</dbReference>
<dbReference type="Gene3D" id="3.40.50.1390">
    <property type="entry name" value="Resolvase, N-terminal catalytic domain"/>
    <property type="match status" value="1"/>
</dbReference>
<protein>
    <submittedName>
        <fullName evidence="3">Uncharacterized protein</fullName>
    </submittedName>
</protein>
<comment type="caution">
    <text evidence="3">The sequence shown here is derived from an EMBL/GenBank/DDBJ whole genome shotgun (WGS) entry which is preliminary data.</text>
</comment>
<dbReference type="PROSITE" id="PS51737">
    <property type="entry name" value="RECOMBINASE_DNA_BIND"/>
    <property type="match status" value="1"/>
</dbReference>
<dbReference type="Pfam" id="PF07508">
    <property type="entry name" value="Recombinase"/>
    <property type="match status" value="1"/>
</dbReference>
<dbReference type="InterPro" id="IPR050639">
    <property type="entry name" value="SSR_resolvase"/>
</dbReference>
<dbReference type="SMART" id="SM00857">
    <property type="entry name" value="Resolvase"/>
    <property type="match status" value="1"/>
</dbReference>
<dbReference type="AlphaFoldDB" id="A0A8J3PGA1"/>